<reference evidence="3" key="1">
    <citation type="submission" date="2015-03" db="EMBL/GenBank/DDBJ databases">
        <title>Characterization of two novel Thaumarchaeota isolated from the Northern Adriatic Sea.</title>
        <authorList>
            <person name="Bayer B."/>
            <person name="Vojvoda J."/>
            <person name="Offre P."/>
            <person name="Srivastava A."/>
            <person name="Elisabeth N."/>
            <person name="Garcia J.A.L."/>
            <person name="Schleper C."/>
            <person name="Herndl G.J."/>
        </authorList>
    </citation>
    <scope>NUCLEOTIDE SEQUENCE [LARGE SCALE GENOMIC DNA]</scope>
    <source>
        <strain evidence="3">NF5</strain>
    </source>
</reference>
<dbReference type="Pfam" id="PF01738">
    <property type="entry name" value="DLH"/>
    <property type="match status" value="1"/>
</dbReference>
<reference evidence="2 3" key="2">
    <citation type="journal article" date="2016" name="ISME J.">
        <title>Physiological and genomic characterization of two novel marine thaumarchaeal strains indicates niche differentiation.</title>
        <authorList>
            <person name="Bayer B."/>
            <person name="Vojvoda J."/>
            <person name="Offre P."/>
            <person name="Alves R.J."/>
            <person name="Elisabeth N.H."/>
            <person name="Garcia J.A."/>
            <person name="Volland J.M."/>
            <person name="Srivastava A."/>
            <person name="Schleper C."/>
            <person name="Herndl G.J."/>
        </authorList>
    </citation>
    <scope>NUCLEOTIDE SEQUENCE [LARGE SCALE GENOMIC DNA]</scope>
    <source>
        <strain evidence="2 3">NF5</strain>
    </source>
</reference>
<dbReference type="HOGENOM" id="CLU_3178405_0_0_2"/>
<evidence type="ECO:0000313" key="2">
    <source>
        <dbReference type="EMBL" id="AJW71281.1"/>
    </source>
</evidence>
<dbReference type="InterPro" id="IPR002925">
    <property type="entry name" value="Dienelactn_hydro"/>
</dbReference>
<dbReference type="STRING" id="1580092.NADRNF5_1600"/>
<organism evidence="2 3">
    <name type="scientific">Nitrosopumilus adriaticus</name>
    <dbReference type="NCBI Taxonomy" id="1580092"/>
    <lineage>
        <taxon>Archaea</taxon>
        <taxon>Nitrososphaerota</taxon>
        <taxon>Nitrososphaeria</taxon>
        <taxon>Nitrosopumilales</taxon>
        <taxon>Nitrosopumilaceae</taxon>
        <taxon>Nitrosopumilus</taxon>
    </lineage>
</organism>
<dbReference type="GO" id="GO:0016787">
    <property type="term" value="F:hydrolase activity"/>
    <property type="evidence" value="ECO:0007669"/>
    <property type="project" value="InterPro"/>
</dbReference>
<gene>
    <name evidence="2" type="ORF">NADRNF5_1600</name>
</gene>
<evidence type="ECO:0000313" key="3">
    <source>
        <dbReference type="Proteomes" id="UP000032408"/>
    </source>
</evidence>
<dbReference type="InterPro" id="IPR029058">
    <property type="entry name" value="AB_hydrolase_fold"/>
</dbReference>
<dbReference type="EMBL" id="CP011070">
    <property type="protein sequence ID" value="AJW71281.1"/>
    <property type="molecule type" value="Genomic_DNA"/>
</dbReference>
<proteinExistence type="predicted"/>
<protein>
    <recommendedName>
        <fullName evidence="1">Dienelactone hydrolase domain-containing protein</fullName>
    </recommendedName>
</protein>
<dbReference type="Gene3D" id="3.40.50.1820">
    <property type="entry name" value="alpha/beta hydrolase"/>
    <property type="match status" value="1"/>
</dbReference>
<evidence type="ECO:0000259" key="1">
    <source>
        <dbReference type="Pfam" id="PF01738"/>
    </source>
</evidence>
<feature type="domain" description="Dienelactone hydrolase" evidence="1">
    <location>
        <begin position="3"/>
        <end position="43"/>
    </location>
</feature>
<dbReference type="KEGG" id="nin:NADRNF5_1600"/>
<sequence length="46" mass="5111">MGIQNEIEIYSGVDHAFANPSGERFAPDASQDAWEKTIVFLEANLQ</sequence>
<accession>A0A0D5C3H4</accession>
<name>A0A0D5C3H4_9ARCH</name>
<dbReference type="AlphaFoldDB" id="A0A0D5C3H4"/>
<dbReference type="Proteomes" id="UP000032408">
    <property type="component" value="Chromosome"/>
</dbReference>
<keyword evidence="3" id="KW-1185">Reference proteome</keyword>